<sequence>MRLPEWLVWWALPPAQRYLRRRSPMPADPRWARGELPRRSALYAVGDAPPTDEELAVLEAEAARLDAEAGVDAEHDLERAREREEARYEQAHREAMPLARTLAQQVVATGSAHHHADGVDLDARLVRFRWGSSVLEIEATRPEERAAAAGSCLAGTRRSWWRSWRTTSQPSSRQGSRRPARQLPSESLPQRRSFS</sequence>
<dbReference type="EMBL" id="BSUJ01000001">
    <property type="protein sequence ID" value="GMA20632.1"/>
    <property type="molecule type" value="Genomic_DNA"/>
</dbReference>
<protein>
    <submittedName>
        <fullName evidence="2">Uncharacterized protein</fullName>
    </submittedName>
</protein>
<feature type="region of interest" description="Disordered" evidence="1">
    <location>
        <begin position="162"/>
        <end position="195"/>
    </location>
</feature>
<dbReference type="Proteomes" id="UP001157109">
    <property type="component" value="Unassembled WGS sequence"/>
</dbReference>
<name>A0ABQ6HR45_9MICO</name>
<accession>A0ABQ6HR45</accession>
<dbReference type="RefSeq" id="WP_284284651.1">
    <property type="nucleotide sequence ID" value="NZ_BSUJ01000001.1"/>
</dbReference>
<proteinExistence type="predicted"/>
<evidence type="ECO:0000256" key="1">
    <source>
        <dbReference type="SAM" id="MobiDB-lite"/>
    </source>
</evidence>
<evidence type="ECO:0000313" key="2">
    <source>
        <dbReference type="EMBL" id="GMA20632.1"/>
    </source>
</evidence>
<comment type="caution">
    <text evidence="2">The sequence shown here is derived from an EMBL/GenBank/DDBJ whole genome shotgun (WGS) entry which is preliminary data.</text>
</comment>
<feature type="compositionally biased region" description="Polar residues" evidence="1">
    <location>
        <begin position="184"/>
        <end position="195"/>
    </location>
</feature>
<keyword evidence="3" id="KW-1185">Reference proteome</keyword>
<reference evidence="3" key="1">
    <citation type="journal article" date="2019" name="Int. J. Syst. Evol. Microbiol.">
        <title>The Global Catalogue of Microorganisms (GCM) 10K type strain sequencing project: providing services to taxonomists for standard genome sequencing and annotation.</title>
        <authorList>
            <consortium name="The Broad Institute Genomics Platform"/>
            <consortium name="The Broad Institute Genome Sequencing Center for Infectious Disease"/>
            <person name="Wu L."/>
            <person name="Ma J."/>
        </authorList>
    </citation>
    <scope>NUCLEOTIDE SEQUENCE [LARGE SCALE GENOMIC DNA]</scope>
    <source>
        <strain evidence="3">NBRC 105830</strain>
    </source>
</reference>
<organism evidence="2 3">
    <name type="scientific">Arsenicicoccus piscis</name>
    <dbReference type="NCBI Taxonomy" id="673954"/>
    <lineage>
        <taxon>Bacteria</taxon>
        <taxon>Bacillati</taxon>
        <taxon>Actinomycetota</taxon>
        <taxon>Actinomycetes</taxon>
        <taxon>Micrococcales</taxon>
        <taxon>Intrasporangiaceae</taxon>
        <taxon>Arsenicicoccus</taxon>
    </lineage>
</organism>
<gene>
    <name evidence="2" type="ORF">GCM10025862_26530</name>
</gene>
<evidence type="ECO:0000313" key="3">
    <source>
        <dbReference type="Proteomes" id="UP001157109"/>
    </source>
</evidence>
<feature type="compositionally biased region" description="Low complexity" evidence="1">
    <location>
        <begin position="162"/>
        <end position="174"/>
    </location>
</feature>